<dbReference type="EMBL" id="JXLN01011189">
    <property type="protein sequence ID" value="KPM06963.1"/>
    <property type="molecule type" value="Genomic_DNA"/>
</dbReference>
<dbReference type="VEuPathDB" id="VectorBase:SSCA006012"/>
<evidence type="ECO:0000313" key="2">
    <source>
        <dbReference type="Proteomes" id="UP000616769"/>
    </source>
</evidence>
<gene>
    <name evidence="1" type="ORF">QR98_0054450</name>
</gene>
<sequence>MNLYGINETDFEMFFKSKPSSTLELSVAKQRSKSESIQISKTLHHLYQSRFEAKTQGISTILKSDLVKNKAKLF</sequence>
<dbReference type="AlphaFoldDB" id="A0A132A7L5"/>
<name>A0A132A7L5_SARSC</name>
<proteinExistence type="predicted"/>
<protein>
    <submittedName>
        <fullName evidence="1">Uncharacterized protein</fullName>
    </submittedName>
</protein>
<reference evidence="1 2" key="1">
    <citation type="journal article" date="2015" name="Parasit. Vectors">
        <title>Draft genome of the scabies mite.</title>
        <authorList>
            <person name="Rider S.D.Jr."/>
            <person name="Morgan M.S."/>
            <person name="Arlian L.G."/>
        </authorList>
    </citation>
    <scope>NUCLEOTIDE SEQUENCE [LARGE SCALE GENOMIC DNA]</scope>
    <source>
        <strain evidence="1">Arlian Lab</strain>
    </source>
</reference>
<organism evidence="1 2">
    <name type="scientific">Sarcoptes scabiei</name>
    <name type="common">Itch mite</name>
    <name type="synonym">Acarus scabiei</name>
    <dbReference type="NCBI Taxonomy" id="52283"/>
    <lineage>
        <taxon>Eukaryota</taxon>
        <taxon>Metazoa</taxon>
        <taxon>Ecdysozoa</taxon>
        <taxon>Arthropoda</taxon>
        <taxon>Chelicerata</taxon>
        <taxon>Arachnida</taxon>
        <taxon>Acari</taxon>
        <taxon>Acariformes</taxon>
        <taxon>Sarcoptiformes</taxon>
        <taxon>Astigmata</taxon>
        <taxon>Psoroptidia</taxon>
        <taxon>Sarcoptoidea</taxon>
        <taxon>Sarcoptidae</taxon>
        <taxon>Sarcoptinae</taxon>
        <taxon>Sarcoptes</taxon>
    </lineage>
</organism>
<evidence type="ECO:0000313" key="1">
    <source>
        <dbReference type="EMBL" id="KPM06963.1"/>
    </source>
</evidence>
<accession>A0A132A7L5</accession>
<comment type="caution">
    <text evidence="1">The sequence shown here is derived from an EMBL/GenBank/DDBJ whole genome shotgun (WGS) entry which is preliminary data.</text>
</comment>
<dbReference type="Proteomes" id="UP000616769">
    <property type="component" value="Unassembled WGS sequence"/>
</dbReference>